<evidence type="ECO:0000256" key="6">
    <source>
        <dbReference type="ARBA" id="ARBA00022976"/>
    </source>
</evidence>
<evidence type="ECO:0000256" key="10">
    <source>
        <dbReference type="SAM" id="Phobius"/>
    </source>
</evidence>
<keyword evidence="7 10" id="KW-1133">Transmembrane helix</keyword>
<reference evidence="13" key="2">
    <citation type="submission" date="2023-03" db="EMBL/GenBank/DDBJ databases">
        <authorList>
            <consortium name="Wellcome Sanger Institute Data Sharing"/>
        </authorList>
    </citation>
    <scope>NUCLEOTIDE SEQUENCE [LARGE SCALE GENOMIC DNA]</scope>
</reference>
<gene>
    <name evidence="12" type="primary">NCSTN</name>
</gene>
<keyword evidence="8 10" id="KW-0472">Membrane</keyword>
<keyword evidence="13" id="KW-1185">Reference proteome</keyword>
<dbReference type="SUPFAM" id="SSF53187">
    <property type="entry name" value="Zn-dependent exopeptidases"/>
    <property type="match status" value="1"/>
</dbReference>
<evidence type="ECO:0000256" key="9">
    <source>
        <dbReference type="ARBA" id="ARBA00023180"/>
    </source>
</evidence>
<evidence type="ECO:0000256" key="4">
    <source>
        <dbReference type="ARBA" id="ARBA00022692"/>
    </source>
</evidence>
<dbReference type="GeneTree" id="ENSGT00390000014633"/>
<protein>
    <recommendedName>
        <fullName evidence="3">Nicastrin</fullName>
    </recommendedName>
</protein>
<comment type="similarity">
    <text evidence="2">Belongs to the nicastrin family.</text>
</comment>
<organism evidence="12 13">
    <name type="scientific">Astatotilapia calliptera</name>
    <name type="common">Eastern happy</name>
    <name type="synonym">Chromis callipterus</name>
    <dbReference type="NCBI Taxonomy" id="8154"/>
    <lineage>
        <taxon>Eukaryota</taxon>
        <taxon>Metazoa</taxon>
        <taxon>Chordata</taxon>
        <taxon>Craniata</taxon>
        <taxon>Vertebrata</taxon>
        <taxon>Euteleostomi</taxon>
        <taxon>Actinopterygii</taxon>
        <taxon>Neopterygii</taxon>
        <taxon>Teleostei</taxon>
        <taxon>Neoteleostei</taxon>
        <taxon>Acanthomorphata</taxon>
        <taxon>Ovalentaria</taxon>
        <taxon>Cichlomorphae</taxon>
        <taxon>Cichliformes</taxon>
        <taxon>Cichlidae</taxon>
        <taxon>African cichlids</taxon>
        <taxon>Pseudocrenilabrinae</taxon>
        <taxon>Haplochromini</taxon>
        <taxon>Astatotilapia</taxon>
    </lineage>
</organism>
<reference evidence="12 13" key="1">
    <citation type="submission" date="2018-05" db="EMBL/GenBank/DDBJ databases">
        <authorList>
            <person name="Datahose"/>
        </authorList>
    </citation>
    <scope>NUCLEOTIDE SEQUENCE</scope>
</reference>
<dbReference type="Gene3D" id="3.40.630.10">
    <property type="entry name" value="Zn peptidases"/>
    <property type="match status" value="1"/>
</dbReference>
<reference evidence="12" key="4">
    <citation type="submission" date="2025-09" db="UniProtKB">
        <authorList>
            <consortium name="Ensembl"/>
        </authorList>
    </citation>
    <scope>IDENTIFICATION</scope>
</reference>
<keyword evidence="5" id="KW-0732">Signal</keyword>
<dbReference type="PANTHER" id="PTHR21092">
    <property type="entry name" value="NICASTRIN"/>
    <property type="match status" value="1"/>
</dbReference>
<evidence type="ECO:0000313" key="12">
    <source>
        <dbReference type="Ensembl" id="ENSACLP00000072925.1"/>
    </source>
</evidence>
<dbReference type="Pfam" id="PF18266">
    <property type="entry name" value="Ncstrn_small"/>
    <property type="match status" value="1"/>
</dbReference>
<dbReference type="InterPro" id="IPR008710">
    <property type="entry name" value="Nicastrin"/>
</dbReference>
<dbReference type="GO" id="GO:0005886">
    <property type="term" value="C:plasma membrane"/>
    <property type="evidence" value="ECO:0007669"/>
    <property type="project" value="TreeGrafter"/>
</dbReference>
<dbReference type="AlphaFoldDB" id="A0AAX7UUQ8"/>
<dbReference type="GO" id="GO:0016485">
    <property type="term" value="P:protein processing"/>
    <property type="evidence" value="ECO:0007669"/>
    <property type="project" value="InterPro"/>
</dbReference>
<evidence type="ECO:0000256" key="1">
    <source>
        <dbReference type="ARBA" id="ARBA00004479"/>
    </source>
</evidence>
<evidence type="ECO:0000256" key="8">
    <source>
        <dbReference type="ARBA" id="ARBA00023136"/>
    </source>
</evidence>
<sequence length="657" mass="73257">MIEKLLRIFMSWTAVTQIYSLFRISASLSGDVGVLHVLESEANLDWVLKTGPNPPYMVILDSTLFTRSIMMKLKTGSSRVAGVVVVAPSSNPAEGFSPHTTCPNENSGVYSESYDPALAHCNVTVWNPLGNGLSYEEYDFPMFSLKDDNDTQAIKQCYYNHNHVVNGSSPQYPLCAMQLYSHMSAVTDTATCMRRNGINFSLNPEIVCDPLGDFNVLASTRPLNYTDKGHKMGESVVIAAARLDSRSFFFDIAPGAESAASGFVTLLAAAHALRNATQEAQPNRNILYAFFQGETFDYIGSSRLVYDMENKQFPLDLDNVHSVVEIGQVCIILLIALHVTVMWHKLLKFKENFVEKLIRNLNSSALNLNFSLQEPSFSQPLPPSSLQRFLRARPIPGVVIQNHNSAFTNKYYESMYDNAEYLNMSYPPNLTPEEQLEYVTDAAKALTEAATIVARALYTQAGGSDPIQLQNINVTQMLYGFLVKSNNSWFQQMVPSDFAIHLRKLILEPTLLVQYLLANLTGTTVNITQDNCQNQREGEDDKESKHIYSYMWVQGAAPPNSTERVAFCVRSTVRLSKALSPAFDLEEYTSKDYSTWTESRWKSIKGRIFLVASHELEMLTLGVGVAVLIASLMLTYIISSKADILFSSGREPTAATY</sequence>
<evidence type="ECO:0000259" key="11">
    <source>
        <dbReference type="Pfam" id="PF18266"/>
    </source>
</evidence>
<reference evidence="12" key="3">
    <citation type="submission" date="2025-08" db="UniProtKB">
        <authorList>
            <consortium name="Ensembl"/>
        </authorList>
    </citation>
    <scope>IDENTIFICATION</scope>
</reference>
<evidence type="ECO:0000256" key="7">
    <source>
        <dbReference type="ARBA" id="ARBA00022989"/>
    </source>
</evidence>
<evidence type="ECO:0000256" key="5">
    <source>
        <dbReference type="ARBA" id="ARBA00022729"/>
    </source>
</evidence>
<comment type="subcellular location">
    <subcellularLocation>
        <location evidence="1">Membrane</location>
        <topology evidence="1">Single-pass type I membrane protein</topology>
    </subcellularLocation>
</comment>
<dbReference type="Proteomes" id="UP000265100">
    <property type="component" value="Chromosome 18"/>
</dbReference>
<dbReference type="GO" id="GO:0007219">
    <property type="term" value="P:Notch signaling pathway"/>
    <property type="evidence" value="ECO:0007669"/>
    <property type="project" value="UniProtKB-KW"/>
</dbReference>
<evidence type="ECO:0000256" key="2">
    <source>
        <dbReference type="ARBA" id="ARBA00007717"/>
    </source>
</evidence>
<keyword evidence="9" id="KW-0325">Glycoprotein</keyword>
<dbReference type="PANTHER" id="PTHR21092:SF0">
    <property type="entry name" value="NICASTRIN"/>
    <property type="match status" value="1"/>
</dbReference>
<keyword evidence="4 10" id="KW-0812">Transmembrane</keyword>
<accession>A0AAX7UUQ8</accession>
<dbReference type="GO" id="GO:0007220">
    <property type="term" value="P:Notch receptor processing"/>
    <property type="evidence" value="ECO:0007669"/>
    <property type="project" value="TreeGrafter"/>
</dbReference>
<feature type="domain" description="Nicastrin small lobe" evidence="11">
    <location>
        <begin position="26"/>
        <end position="185"/>
    </location>
</feature>
<keyword evidence="6" id="KW-0914">Notch signaling pathway</keyword>
<evidence type="ECO:0000256" key="3">
    <source>
        <dbReference type="ARBA" id="ARBA00015303"/>
    </source>
</evidence>
<dbReference type="Ensembl" id="ENSACLT00000083164.1">
    <property type="protein sequence ID" value="ENSACLP00000072925.1"/>
    <property type="gene ID" value="ENSACLG00000004838.2"/>
</dbReference>
<dbReference type="CDD" id="cd03881">
    <property type="entry name" value="M28_Nicastrin"/>
    <property type="match status" value="1"/>
</dbReference>
<dbReference type="InterPro" id="IPR041084">
    <property type="entry name" value="Ncstrn_small"/>
</dbReference>
<proteinExistence type="inferred from homology"/>
<feature type="transmembrane region" description="Helical" evidence="10">
    <location>
        <begin position="618"/>
        <end position="638"/>
    </location>
</feature>
<dbReference type="Pfam" id="PF05450">
    <property type="entry name" value="Nicastrin"/>
    <property type="match status" value="1"/>
</dbReference>
<name>A0AAX7UUQ8_ASTCA</name>
<evidence type="ECO:0000313" key="13">
    <source>
        <dbReference type="Proteomes" id="UP000265100"/>
    </source>
</evidence>